<sequence>MQRKTALLVIALAAAAGCAPLNTYYRAGVSVERLNRDTTTCEVKALRDVPASVQVRRIPPEFVPAYKSCDSAGNCTIVPGYVIPGETITFDPNDGLRKRVEGQCMADKGYAPVTIPPCPDHVANAAPVGKTRTLPKLTPRSCVIRNRDGSFQIVSRG</sequence>
<gene>
    <name evidence="2" type="ORF">PM02_08520</name>
</gene>
<dbReference type="Proteomes" id="UP000027337">
    <property type="component" value="Unassembled WGS sequence"/>
</dbReference>
<dbReference type="PROSITE" id="PS51257">
    <property type="entry name" value="PROKAR_LIPOPROTEIN"/>
    <property type="match status" value="1"/>
</dbReference>
<dbReference type="eggNOG" id="ENOG5031A3Q">
    <property type="taxonomic scope" value="Bacteria"/>
</dbReference>
<proteinExistence type="predicted"/>
<evidence type="ECO:0000313" key="2">
    <source>
        <dbReference type="EMBL" id="KAJ03387.1"/>
    </source>
</evidence>
<accession>A0A061SR65</accession>
<comment type="caution">
    <text evidence="2">The sequence shown here is derived from an EMBL/GenBank/DDBJ whole genome shotgun (WGS) entry which is preliminary data.</text>
</comment>
<evidence type="ECO:0000256" key="1">
    <source>
        <dbReference type="SAM" id="SignalP"/>
    </source>
</evidence>
<protein>
    <recommendedName>
        <fullName evidence="4">Lipoprotein</fullName>
    </recommendedName>
</protein>
<dbReference type="RefSeq" id="WP_037907580.1">
    <property type="nucleotide sequence ID" value="NZ_JEMU01000006.1"/>
</dbReference>
<dbReference type="AlphaFoldDB" id="A0A061SR65"/>
<dbReference type="STRING" id="83219.PM02_08520"/>
<feature type="chain" id="PRO_5001606307" description="Lipoprotein" evidence="1">
    <location>
        <begin position="20"/>
        <end position="157"/>
    </location>
</feature>
<evidence type="ECO:0008006" key="4">
    <source>
        <dbReference type="Google" id="ProtNLM"/>
    </source>
</evidence>
<reference evidence="2 3" key="1">
    <citation type="journal article" date="2014" name="Genome Announc.">
        <title>Draft Genome Sequences of Two Isolates of the Roseobacter Group, Sulfitobacter sp. Strains 3SOLIMAR09 and 1FIGIMAR09, from Harbors of Mallorca Island (Mediterranean Sea).</title>
        <authorList>
            <person name="Mas-Llado M."/>
            <person name="Pina-Villalonga J.M."/>
            <person name="Brunet-Galmes I."/>
            <person name="Nogales B."/>
            <person name="Bosch R."/>
        </authorList>
    </citation>
    <scope>NUCLEOTIDE SEQUENCE [LARGE SCALE GENOMIC DNA]</scope>
    <source>
        <strain evidence="2 3">1FIGIMAR09</strain>
    </source>
</reference>
<keyword evidence="3" id="KW-1185">Reference proteome</keyword>
<keyword evidence="1" id="KW-0732">Signal</keyword>
<name>A0A061SR65_9RHOB</name>
<organism evidence="2 3">
    <name type="scientific">Sulfitobacter mediterraneus</name>
    <dbReference type="NCBI Taxonomy" id="83219"/>
    <lineage>
        <taxon>Bacteria</taxon>
        <taxon>Pseudomonadati</taxon>
        <taxon>Pseudomonadota</taxon>
        <taxon>Alphaproteobacteria</taxon>
        <taxon>Rhodobacterales</taxon>
        <taxon>Roseobacteraceae</taxon>
        <taxon>Sulfitobacter</taxon>
    </lineage>
</organism>
<dbReference type="EMBL" id="JEMU01000006">
    <property type="protein sequence ID" value="KAJ03387.1"/>
    <property type="molecule type" value="Genomic_DNA"/>
</dbReference>
<feature type="signal peptide" evidence="1">
    <location>
        <begin position="1"/>
        <end position="19"/>
    </location>
</feature>
<evidence type="ECO:0000313" key="3">
    <source>
        <dbReference type="Proteomes" id="UP000027337"/>
    </source>
</evidence>